<feature type="compositionally biased region" description="Basic residues" evidence="1">
    <location>
        <begin position="1"/>
        <end position="17"/>
    </location>
</feature>
<dbReference type="Proteomes" id="UP000315010">
    <property type="component" value="Unassembled WGS sequence"/>
</dbReference>
<organism evidence="2 3">
    <name type="scientific">Novipirellula herctigrandis</name>
    <dbReference type="NCBI Taxonomy" id="2527986"/>
    <lineage>
        <taxon>Bacteria</taxon>
        <taxon>Pseudomonadati</taxon>
        <taxon>Planctomycetota</taxon>
        <taxon>Planctomycetia</taxon>
        <taxon>Pirellulales</taxon>
        <taxon>Pirellulaceae</taxon>
        <taxon>Novipirellula</taxon>
    </lineage>
</organism>
<keyword evidence="3" id="KW-1185">Reference proteome</keyword>
<sequence length="134" mass="15794">MVQKHHPKSNRFRHATKPPKQPGTLGEQPKYWDTFDKETQDRLKLLKIDDPQSRDADNRPYPKKLTHAILFFLVVEKKRVFKLHELTEHMAKVQGWAIEKTCVAKTIQRLRRQGRIKSRCTGGWYVVSFVEGDK</sequence>
<evidence type="ECO:0000256" key="1">
    <source>
        <dbReference type="SAM" id="MobiDB-lite"/>
    </source>
</evidence>
<name>A0A5C5YMP5_9BACT</name>
<accession>A0A5C5YMP5</accession>
<proteinExistence type="predicted"/>
<feature type="region of interest" description="Disordered" evidence="1">
    <location>
        <begin position="1"/>
        <end position="31"/>
    </location>
</feature>
<dbReference type="AlphaFoldDB" id="A0A5C5YMP5"/>
<evidence type="ECO:0000313" key="3">
    <source>
        <dbReference type="Proteomes" id="UP000315010"/>
    </source>
</evidence>
<gene>
    <name evidence="2" type="ORF">CA13_66950</name>
</gene>
<reference evidence="2 3" key="1">
    <citation type="submission" date="2019-02" db="EMBL/GenBank/DDBJ databases">
        <title>Deep-cultivation of Planctomycetes and their phenomic and genomic characterization uncovers novel biology.</title>
        <authorList>
            <person name="Wiegand S."/>
            <person name="Jogler M."/>
            <person name="Boedeker C."/>
            <person name="Pinto D."/>
            <person name="Vollmers J."/>
            <person name="Rivas-Marin E."/>
            <person name="Kohn T."/>
            <person name="Peeters S.H."/>
            <person name="Heuer A."/>
            <person name="Rast P."/>
            <person name="Oberbeckmann S."/>
            <person name="Bunk B."/>
            <person name="Jeske O."/>
            <person name="Meyerdierks A."/>
            <person name="Storesund J.E."/>
            <person name="Kallscheuer N."/>
            <person name="Luecker S."/>
            <person name="Lage O.M."/>
            <person name="Pohl T."/>
            <person name="Merkel B.J."/>
            <person name="Hornburger P."/>
            <person name="Mueller R.-W."/>
            <person name="Bruemmer F."/>
            <person name="Labrenz M."/>
            <person name="Spormann A.M."/>
            <person name="Op Den Camp H."/>
            <person name="Overmann J."/>
            <person name="Amann R."/>
            <person name="Jetten M.S.M."/>
            <person name="Mascher T."/>
            <person name="Medema M.H."/>
            <person name="Devos D.P."/>
            <person name="Kaster A.-K."/>
            <person name="Ovreas L."/>
            <person name="Rohde M."/>
            <person name="Galperin M.Y."/>
            <person name="Jogler C."/>
        </authorList>
    </citation>
    <scope>NUCLEOTIDE SEQUENCE [LARGE SCALE GENOMIC DNA]</scope>
    <source>
        <strain evidence="2 3">CA13</strain>
    </source>
</reference>
<protein>
    <submittedName>
        <fullName evidence="2">Uncharacterized protein</fullName>
    </submittedName>
</protein>
<dbReference type="EMBL" id="SJPJ01000002">
    <property type="protein sequence ID" value="TWT76204.1"/>
    <property type="molecule type" value="Genomic_DNA"/>
</dbReference>
<comment type="caution">
    <text evidence="2">The sequence shown here is derived from an EMBL/GenBank/DDBJ whole genome shotgun (WGS) entry which is preliminary data.</text>
</comment>
<dbReference type="RefSeq" id="WP_146404012.1">
    <property type="nucleotide sequence ID" value="NZ_SJPJ01000002.1"/>
</dbReference>
<evidence type="ECO:0000313" key="2">
    <source>
        <dbReference type="EMBL" id="TWT76204.1"/>
    </source>
</evidence>